<evidence type="ECO:0000313" key="3">
    <source>
        <dbReference type="Proteomes" id="UP000239007"/>
    </source>
</evidence>
<dbReference type="InterPro" id="IPR001387">
    <property type="entry name" value="Cro/C1-type_HTH"/>
</dbReference>
<dbReference type="Proteomes" id="UP000239007">
    <property type="component" value="Unassembled WGS sequence"/>
</dbReference>
<reference evidence="2 3" key="1">
    <citation type="submission" date="2016-12" db="EMBL/GenBank/DDBJ databases">
        <title>Diversity of luminous bacteria.</title>
        <authorList>
            <person name="Yoshizawa S."/>
            <person name="Kogure K."/>
        </authorList>
    </citation>
    <scope>NUCLEOTIDE SEQUENCE [LARGE SCALE GENOMIC DNA]</scope>
    <source>
        <strain evidence="2 3">SA4-48</strain>
    </source>
</reference>
<dbReference type="OrthoDB" id="6386941at2"/>
<dbReference type="SMART" id="SM00530">
    <property type="entry name" value="HTH_XRE"/>
    <property type="match status" value="1"/>
</dbReference>
<gene>
    <name evidence="2" type="ORF">BTO11_06325</name>
</gene>
<evidence type="ECO:0000313" key="2">
    <source>
        <dbReference type="EMBL" id="PQJ53320.1"/>
    </source>
</evidence>
<protein>
    <submittedName>
        <fullName evidence="2">Transcriptional regulator</fullName>
    </submittedName>
</protein>
<evidence type="ECO:0000259" key="1">
    <source>
        <dbReference type="PROSITE" id="PS50943"/>
    </source>
</evidence>
<sequence length="81" mass="9112">MKFSGKELRGLRKEAGFTQAQIAKEIGISRETVVAIENEHPKVIDALSLEVVNAWWLACRQSVSESSQLSFKVQLLKFFGM</sequence>
<dbReference type="Pfam" id="PF12844">
    <property type="entry name" value="HTH_19"/>
    <property type="match status" value="1"/>
</dbReference>
<dbReference type="SUPFAM" id="SSF47413">
    <property type="entry name" value="lambda repressor-like DNA-binding domains"/>
    <property type="match status" value="1"/>
</dbReference>
<proteinExistence type="predicted"/>
<dbReference type="InterPro" id="IPR010982">
    <property type="entry name" value="Lambda_DNA-bd_dom_sf"/>
</dbReference>
<dbReference type="EMBL" id="MSCH01000003">
    <property type="protein sequence ID" value="PQJ53320.1"/>
    <property type="molecule type" value="Genomic_DNA"/>
</dbReference>
<dbReference type="RefSeq" id="WP_105051801.1">
    <property type="nucleotide sequence ID" value="NZ_BMYG01000003.1"/>
</dbReference>
<feature type="domain" description="HTH cro/C1-type" evidence="1">
    <location>
        <begin position="8"/>
        <end position="38"/>
    </location>
</feature>
<comment type="caution">
    <text evidence="2">The sequence shown here is derived from an EMBL/GenBank/DDBJ whole genome shotgun (WGS) entry which is preliminary data.</text>
</comment>
<dbReference type="AlphaFoldDB" id="A0A2S7UVN2"/>
<name>A0A2S7UVN2_9GAMM</name>
<dbReference type="Gene3D" id="1.10.260.40">
    <property type="entry name" value="lambda repressor-like DNA-binding domains"/>
    <property type="match status" value="1"/>
</dbReference>
<organism evidence="2 3">
    <name type="scientific">Psychrosphaera saromensis</name>
    <dbReference type="NCBI Taxonomy" id="716813"/>
    <lineage>
        <taxon>Bacteria</taxon>
        <taxon>Pseudomonadati</taxon>
        <taxon>Pseudomonadota</taxon>
        <taxon>Gammaproteobacteria</taxon>
        <taxon>Alteromonadales</taxon>
        <taxon>Pseudoalteromonadaceae</taxon>
        <taxon>Psychrosphaera</taxon>
    </lineage>
</organism>
<dbReference type="PROSITE" id="PS50943">
    <property type="entry name" value="HTH_CROC1"/>
    <property type="match status" value="1"/>
</dbReference>
<dbReference type="GO" id="GO:0003677">
    <property type="term" value="F:DNA binding"/>
    <property type="evidence" value="ECO:0007669"/>
    <property type="project" value="InterPro"/>
</dbReference>
<accession>A0A2S7UVN2</accession>
<keyword evidence="3" id="KW-1185">Reference proteome</keyword>
<dbReference type="CDD" id="cd00093">
    <property type="entry name" value="HTH_XRE"/>
    <property type="match status" value="1"/>
</dbReference>